<reference evidence="4" key="1">
    <citation type="submission" date="2020-05" db="EMBL/GenBank/DDBJ databases">
        <authorList>
            <person name="Chiriac C."/>
            <person name="Salcher M."/>
            <person name="Ghai R."/>
            <person name="Kavagutti S V."/>
        </authorList>
    </citation>
    <scope>NUCLEOTIDE SEQUENCE</scope>
</reference>
<dbReference type="InterPro" id="IPR000914">
    <property type="entry name" value="SBP_5_dom"/>
</dbReference>
<feature type="domain" description="Solute-binding protein family 5" evidence="3">
    <location>
        <begin position="80"/>
        <end position="458"/>
    </location>
</feature>
<dbReference type="Gene3D" id="3.40.190.10">
    <property type="entry name" value="Periplasmic binding protein-like II"/>
    <property type="match status" value="1"/>
</dbReference>
<evidence type="ECO:0000256" key="1">
    <source>
        <dbReference type="ARBA" id="ARBA00005695"/>
    </source>
</evidence>
<dbReference type="AlphaFoldDB" id="A0A6J6BQD8"/>
<protein>
    <submittedName>
        <fullName evidence="4">Unannotated protein</fullName>
    </submittedName>
</protein>
<proteinExistence type="inferred from homology"/>
<dbReference type="Gene3D" id="3.90.76.10">
    <property type="entry name" value="Dipeptide-binding Protein, Domain 1"/>
    <property type="match status" value="1"/>
</dbReference>
<dbReference type="InterPro" id="IPR030678">
    <property type="entry name" value="Peptide/Ni-bd"/>
</dbReference>
<evidence type="ECO:0000259" key="3">
    <source>
        <dbReference type="Pfam" id="PF00496"/>
    </source>
</evidence>
<name>A0A6J6BQD8_9ZZZZ</name>
<dbReference type="PIRSF" id="PIRSF002741">
    <property type="entry name" value="MppA"/>
    <property type="match status" value="1"/>
</dbReference>
<dbReference type="EMBL" id="CAEZSI010000073">
    <property type="protein sequence ID" value="CAB4540623.1"/>
    <property type="molecule type" value="Genomic_DNA"/>
</dbReference>
<evidence type="ECO:0000313" key="4">
    <source>
        <dbReference type="EMBL" id="CAB4540623.1"/>
    </source>
</evidence>
<dbReference type="SUPFAM" id="SSF53850">
    <property type="entry name" value="Periplasmic binding protein-like II"/>
    <property type="match status" value="1"/>
</dbReference>
<dbReference type="CDD" id="cd00995">
    <property type="entry name" value="PBP2_NikA_DppA_OppA_like"/>
    <property type="match status" value="1"/>
</dbReference>
<dbReference type="InterPro" id="IPR023765">
    <property type="entry name" value="SBP_5_CS"/>
</dbReference>
<dbReference type="Pfam" id="PF00496">
    <property type="entry name" value="SBP_bac_5"/>
    <property type="match status" value="1"/>
</dbReference>
<dbReference type="PANTHER" id="PTHR30290">
    <property type="entry name" value="PERIPLASMIC BINDING COMPONENT OF ABC TRANSPORTER"/>
    <property type="match status" value="1"/>
</dbReference>
<gene>
    <name evidence="4" type="ORF">UFOPK1412_00633</name>
</gene>
<keyword evidence="2" id="KW-0732">Signal</keyword>
<dbReference type="GO" id="GO:0043190">
    <property type="term" value="C:ATP-binding cassette (ABC) transporter complex"/>
    <property type="evidence" value="ECO:0007669"/>
    <property type="project" value="InterPro"/>
</dbReference>
<dbReference type="GO" id="GO:0015833">
    <property type="term" value="P:peptide transport"/>
    <property type="evidence" value="ECO:0007669"/>
    <property type="project" value="TreeGrafter"/>
</dbReference>
<dbReference type="GO" id="GO:1904680">
    <property type="term" value="F:peptide transmembrane transporter activity"/>
    <property type="evidence" value="ECO:0007669"/>
    <property type="project" value="TreeGrafter"/>
</dbReference>
<organism evidence="4">
    <name type="scientific">freshwater metagenome</name>
    <dbReference type="NCBI Taxonomy" id="449393"/>
    <lineage>
        <taxon>unclassified sequences</taxon>
        <taxon>metagenomes</taxon>
        <taxon>ecological metagenomes</taxon>
    </lineage>
</organism>
<dbReference type="GO" id="GO:0042597">
    <property type="term" value="C:periplasmic space"/>
    <property type="evidence" value="ECO:0007669"/>
    <property type="project" value="UniProtKB-ARBA"/>
</dbReference>
<dbReference type="InterPro" id="IPR039424">
    <property type="entry name" value="SBP_5"/>
</dbReference>
<dbReference type="PANTHER" id="PTHR30290:SF83">
    <property type="entry name" value="ABC TRANSPORTER SUBSTRATE-BINDING PROTEIN"/>
    <property type="match status" value="1"/>
</dbReference>
<accession>A0A6J6BQD8</accession>
<dbReference type="Gene3D" id="3.10.105.10">
    <property type="entry name" value="Dipeptide-binding Protein, Domain 3"/>
    <property type="match status" value="1"/>
</dbReference>
<evidence type="ECO:0000256" key="2">
    <source>
        <dbReference type="ARBA" id="ARBA00022729"/>
    </source>
</evidence>
<dbReference type="PROSITE" id="PS01040">
    <property type="entry name" value="SBP_BACTERIAL_5"/>
    <property type="match status" value="1"/>
</dbReference>
<comment type="similarity">
    <text evidence="1">Belongs to the bacterial solute-binding protein 5 family.</text>
</comment>
<sequence>MKVLSLGKRSVAVLAAIGLAVGGTVVSAHAATAPAFIDCQLFAAGEPDHIDPALTSTLVGANVATMLFDGLTDTDANGNLYGEVASKWKSPDGSKTWVFTLKKGLKFSNGESVLPSSFVNGWKRSMDSKLASEVAYHGDFILGMNAYSTGKGAFPASSVVANDAAMTLTVKMENPTADWPSIAGHSVFSPIPTSMVGASDKVEEDGTKLVGNGPFMLASAITKRAGGEVVLVPNPNYGGKASSISKLTAKIFSDTNAAYNAFASGQCDSGPIPAGRYTELLTKWGTKGVKSTLGTDYWGFNWEDPTVGGKKNKYLRSAIAKAIDRQQISDVIYQGVRKPATGLLPPGLPGYKAGQGLTATRDLTGAKADFKRWSDAGNKVSSPLRISYNDGAGWDKVASIIIANLKEVGIPAKLDPYPADGTYFSKMRKGQGQIIRAGWFADYPIADNFLYPLLHSKSIDGDNLERYNSAAFDALIDSARSTTNKSFSQSQYRRAEIQALRNDVVITQTVNRGIATVLAPSIATFPITPLGMVVYDQIVKN</sequence>